<evidence type="ECO:0000313" key="2">
    <source>
        <dbReference type="Proteomes" id="UP001177003"/>
    </source>
</evidence>
<keyword evidence="2" id="KW-1185">Reference proteome</keyword>
<organism evidence="1 2">
    <name type="scientific">Lactuca saligna</name>
    <name type="common">Willowleaf lettuce</name>
    <dbReference type="NCBI Taxonomy" id="75948"/>
    <lineage>
        <taxon>Eukaryota</taxon>
        <taxon>Viridiplantae</taxon>
        <taxon>Streptophyta</taxon>
        <taxon>Embryophyta</taxon>
        <taxon>Tracheophyta</taxon>
        <taxon>Spermatophyta</taxon>
        <taxon>Magnoliopsida</taxon>
        <taxon>eudicotyledons</taxon>
        <taxon>Gunneridae</taxon>
        <taxon>Pentapetalae</taxon>
        <taxon>asterids</taxon>
        <taxon>campanulids</taxon>
        <taxon>Asterales</taxon>
        <taxon>Asteraceae</taxon>
        <taxon>Cichorioideae</taxon>
        <taxon>Cichorieae</taxon>
        <taxon>Lactucinae</taxon>
        <taxon>Lactuca</taxon>
    </lineage>
</organism>
<accession>A0AA36DY76</accession>
<gene>
    <name evidence="1" type="ORF">LSALG_LOCUS15601</name>
</gene>
<sequence length="112" mass="12455">MTNSHSWLESSIDSSANLSGLKSTVPVIPSPTKKIMKIKHDNRTPLSSSTKAALRNFSLKRRVGIWVEKTLFLESVTCQLDKMINPSPPKRKRTVCDGDMKNLGPKILGFES</sequence>
<evidence type="ECO:0000313" key="1">
    <source>
        <dbReference type="EMBL" id="CAI9275575.1"/>
    </source>
</evidence>
<reference evidence="1" key="1">
    <citation type="submission" date="2023-04" db="EMBL/GenBank/DDBJ databases">
        <authorList>
            <person name="Vijverberg K."/>
            <person name="Xiong W."/>
            <person name="Schranz E."/>
        </authorList>
    </citation>
    <scope>NUCLEOTIDE SEQUENCE</scope>
</reference>
<dbReference type="EMBL" id="OX465079">
    <property type="protein sequence ID" value="CAI9275575.1"/>
    <property type="molecule type" value="Genomic_DNA"/>
</dbReference>
<proteinExistence type="predicted"/>
<dbReference type="AlphaFoldDB" id="A0AA36DY76"/>
<protein>
    <submittedName>
        <fullName evidence="1">Uncharacterized protein</fullName>
    </submittedName>
</protein>
<name>A0AA36DY76_LACSI</name>
<dbReference type="Proteomes" id="UP001177003">
    <property type="component" value="Chromosome 3"/>
</dbReference>